<reference evidence="1 2" key="1">
    <citation type="submission" date="2020-08" db="EMBL/GenBank/DDBJ databases">
        <title>Genomic Encyclopedia of Type Strains, Phase IV (KMG-IV): sequencing the most valuable type-strain genomes for metagenomic binning, comparative biology and taxonomic classification.</title>
        <authorList>
            <person name="Goeker M."/>
        </authorList>
    </citation>
    <scope>NUCLEOTIDE SEQUENCE [LARGE SCALE GENOMIC DNA]</scope>
    <source>
        <strain evidence="1 2">DSM 105137</strain>
    </source>
</reference>
<proteinExistence type="predicted"/>
<name>A0A840EDC0_9BACT</name>
<dbReference type="EMBL" id="JACIFF010000003">
    <property type="protein sequence ID" value="MBB4078936.1"/>
    <property type="molecule type" value="Genomic_DNA"/>
</dbReference>
<sequence>MSQSLSAVRHQLAIVYDLMYVEGQPGYEQVSLAETMFTELTELLELLPGEGVTELLYRLSEGVPAIKVAELYNVLIWSADARGTIDAEEVQQWFYTKQRRRIEIAAQVDLFPSNSMDECERVIALLRKRFPDLEHLLRPLLKEVKAQIKEEKAWSDYRRDTFEMPKEMTPDIMKIIRGIKSR</sequence>
<organism evidence="1 2">
    <name type="scientific">Neolewinella aquimaris</name>
    <dbReference type="NCBI Taxonomy" id="1835722"/>
    <lineage>
        <taxon>Bacteria</taxon>
        <taxon>Pseudomonadati</taxon>
        <taxon>Bacteroidota</taxon>
        <taxon>Saprospiria</taxon>
        <taxon>Saprospirales</taxon>
        <taxon>Lewinellaceae</taxon>
        <taxon>Neolewinella</taxon>
    </lineage>
</organism>
<evidence type="ECO:0000313" key="1">
    <source>
        <dbReference type="EMBL" id="MBB4078936.1"/>
    </source>
</evidence>
<dbReference type="Proteomes" id="UP000576209">
    <property type="component" value="Unassembled WGS sequence"/>
</dbReference>
<comment type="caution">
    <text evidence="1">The sequence shown here is derived from an EMBL/GenBank/DDBJ whole genome shotgun (WGS) entry which is preliminary data.</text>
</comment>
<keyword evidence="2" id="KW-1185">Reference proteome</keyword>
<evidence type="ECO:0000313" key="2">
    <source>
        <dbReference type="Proteomes" id="UP000576209"/>
    </source>
</evidence>
<accession>A0A840EDC0</accession>
<gene>
    <name evidence="1" type="ORF">GGR28_001553</name>
</gene>
<dbReference type="RefSeq" id="WP_183495187.1">
    <property type="nucleotide sequence ID" value="NZ_JACIFF010000003.1"/>
</dbReference>
<dbReference type="AlphaFoldDB" id="A0A840EDC0"/>
<protein>
    <submittedName>
        <fullName evidence="1">Uncharacterized protein</fullName>
    </submittedName>
</protein>